<dbReference type="CAZy" id="GT2">
    <property type="family name" value="Glycosyltransferase Family 2"/>
</dbReference>
<dbReference type="HOGENOM" id="CLU_033536_13_2_11"/>
<dbReference type="Pfam" id="PF00535">
    <property type="entry name" value="Glycos_transf_2"/>
    <property type="match status" value="1"/>
</dbReference>
<accession>C8XIL4</accession>
<dbReference type="KEGG" id="nml:Namu_4190"/>
<dbReference type="CDD" id="cd04179">
    <property type="entry name" value="DPM_DPG-synthase_like"/>
    <property type="match status" value="1"/>
</dbReference>
<dbReference type="InterPro" id="IPR029044">
    <property type="entry name" value="Nucleotide-diphossugar_trans"/>
</dbReference>
<name>C8XIL4_NAKMY</name>
<reference evidence="5" key="1">
    <citation type="submission" date="2009-09" db="EMBL/GenBank/DDBJ databases">
        <title>The complete genome of Nakamurella multipartita DSM 44233.</title>
        <authorList>
            <consortium name="US DOE Joint Genome Institute (JGI-PGF)"/>
            <person name="Lucas S."/>
            <person name="Copeland A."/>
            <person name="Lapidus A."/>
            <person name="Glavina del Rio T."/>
            <person name="Dalin E."/>
            <person name="Tice H."/>
            <person name="Bruce D."/>
            <person name="Goodwin L."/>
            <person name="Pitluck S."/>
            <person name="Kyrpides N."/>
            <person name="Mavromatis K."/>
            <person name="Ivanova N."/>
            <person name="Ovchinnikova G."/>
            <person name="Sims D."/>
            <person name="Meincke L."/>
            <person name="Brettin T."/>
            <person name="Detter J.C."/>
            <person name="Han C."/>
            <person name="Larimer F."/>
            <person name="Land M."/>
            <person name="Hauser L."/>
            <person name="Markowitz V."/>
            <person name="Cheng J.-F."/>
            <person name="Hugenholtz P."/>
            <person name="Woyke T."/>
            <person name="Wu D."/>
            <person name="Klenk H.-P."/>
            <person name="Eisen J.A."/>
        </authorList>
    </citation>
    <scope>NUCLEOTIDE SEQUENCE [LARGE SCALE GENOMIC DNA]</scope>
    <source>
        <strain evidence="5">ATCC 700099 / DSM 44233 / CIP 104796 / JCM 9543 / NBRC 105858 / Y-104</strain>
    </source>
</reference>
<feature type="domain" description="Glycosyltransferase 2-like" evidence="3">
    <location>
        <begin position="10"/>
        <end position="174"/>
    </location>
</feature>
<evidence type="ECO:0000313" key="4">
    <source>
        <dbReference type="EMBL" id="ACV80479.1"/>
    </source>
</evidence>
<reference evidence="4 5" key="2">
    <citation type="journal article" date="2010" name="Stand. Genomic Sci.">
        <title>Complete genome sequence of Nakamurella multipartita type strain (Y-104).</title>
        <authorList>
            <person name="Tice H."/>
            <person name="Mayilraj S."/>
            <person name="Sims D."/>
            <person name="Lapidus A."/>
            <person name="Nolan M."/>
            <person name="Lucas S."/>
            <person name="Glavina Del Rio T."/>
            <person name="Copeland A."/>
            <person name="Cheng J.F."/>
            <person name="Meincke L."/>
            <person name="Bruce D."/>
            <person name="Goodwin L."/>
            <person name="Pitluck S."/>
            <person name="Ivanova N."/>
            <person name="Mavromatis K."/>
            <person name="Ovchinnikova G."/>
            <person name="Pati A."/>
            <person name="Chen A."/>
            <person name="Palaniappan K."/>
            <person name="Land M."/>
            <person name="Hauser L."/>
            <person name="Chang Y.J."/>
            <person name="Jeffries C.D."/>
            <person name="Detter J.C."/>
            <person name="Brettin T."/>
            <person name="Rohde M."/>
            <person name="Goker M."/>
            <person name="Bristow J."/>
            <person name="Eisen J.A."/>
            <person name="Markowitz V."/>
            <person name="Hugenholtz P."/>
            <person name="Kyrpides N.C."/>
            <person name="Klenk H.P."/>
            <person name="Chen F."/>
        </authorList>
    </citation>
    <scope>NUCLEOTIDE SEQUENCE [LARGE SCALE GENOMIC DNA]</scope>
    <source>
        <strain evidence="5">ATCC 700099 / DSM 44233 / CIP 104796 / JCM 9543 / NBRC 105858 / Y-104</strain>
    </source>
</reference>
<dbReference type="InParanoid" id="C8XIL4"/>
<dbReference type="EMBL" id="CP001737">
    <property type="protein sequence ID" value="ACV80479.1"/>
    <property type="molecule type" value="Genomic_DNA"/>
</dbReference>
<dbReference type="AlphaFoldDB" id="C8XIL4"/>
<evidence type="ECO:0000259" key="3">
    <source>
        <dbReference type="Pfam" id="PF00535"/>
    </source>
</evidence>
<keyword evidence="4" id="KW-0808">Transferase</keyword>
<sequence>MVARPSPRVSVVIPAYNEGEGIEAPLARLLESMQLDCEVVVVVDFPEDNTVPVVRRFAATEPRVRAVVSTYGRGPANAIRYGIDAARAPTVVVTMADGCDDPRQIDELVRLVERGVVVAAASRYMPGGQQVGGPLVKSAMSRAAGRSLHMLARVGTRDATNSFKAYDREFVRQVGIHSRDGFEIGLELTAKARRLGRPVAEIPTIWLDRTAGKSNFKLLQWIPHYLRWYRFAFRPRVDVDTLRAEAQALVQERDRPIAGAETDAVAPSGPSHEQSEEKVSGGEPVGHPVPHERN</sequence>
<dbReference type="PANTHER" id="PTHR48090">
    <property type="entry name" value="UNDECAPRENYL-PHOSPHATE 4-DEOXY-4-FORMAMIDO-L-ARABINOSE TRANSFERASE-RELATED"/>
    <property type="match status" value="1"/>
</dbReference>
<proteinExistence type="inferred from homology"/>
<dbReference type="SUPFAM" id="SSF53448">
    <property type="entry name" value="Nucleotide-diphospho-sugar transferases"/>
    <property type="match status" value="1"/>
</dbReference>
<dbReference type="InterPro" id="IPR001173">
    <property type="entry name" value="Glyco_trans_2-like"/>
</dbReference>
<dbReference type="Proteomes" id="UP000002218">
    <property type="component" value="Chromosome"/>
</dbReference>
<organism evidence="4 5">
    <name type="scientific">Nakamurella multipartita (strain ATCC 700099 / DSM 44233 / CIP 104796 / JCM 9543 / NBRC 105858 / Y-104)</name>
    <name type="common">Microsphaera multipartita</name>
    <dbReference type="NCBI Taxonomy" id="479431"/>
    <lineage>
        <taxon>Bacteria</taxon>
        <taxon>Bacillati</taxon>
        <taxon>Actinomycetota</taxon>
        <taxon>Actinomycetes</taxon>
        <taxon>Nakamurellales</taxon>
        <taxon>Nakamurellaceae</taxon>
        <taxon>Nakamurella</taxon>
    </lineage>
</organism>
<dbReference type="eggNOG" id="COG1215">
    <property type="taxonomic scope" value="Bacteria"/>
</dbReference>
<gene>
    <name evidence="4" type="ordered locus">Namu_4190</name>
</gene>
<dbReference type="STRING" id="479431.Namu_4190"/>
<dbReference type="Gene3D" id="3.90.550.10">
    <property type="entry name" value="Spore Coat Polysaccharide Biosynthesis Protein SpsA, Chain A"/>
    <property type="match status" value="1"/>
</dbReference>
<comment type="similarity">
    <text evidence="1">Belongs to the glycosyltransferase 2 family.</text>
</comment>
<evidence type="ECO:0000256" key="1">
    <source>
        <dbReference type="ARBA" id="ARBA00006739"/>
    </source>
</evidence>
<dbReference type="GO" id="GO:0016740">
    <property type="term" value="F:transferase activity"/>
    <property type="evidence" value="ECO:0007669"/>
    <property type="project" value="UniProtKB-KW"/>
</dbReference>
<evidence type="ECO:0000313" key="5">
    <source>
        <dbReference type="Proteomes" id="UP000002218"/>
    </source>
</evidence>
<keyword evidence="5" id="KW-1185">Reference proteome</keyword>
<evidence type="ECO:0000256" key="2">
    <source>
        <dbReference type="SAM" id="MobiDB-lite"/>
    </source>
</evidence>
<protein>
    <submittedName>
        <fullName evidence="4">Glycosyl transferase family 2</fullName>
    </submittedName>
</protein>
<dbReference type="PANTHER" id="PTHR48090:SF7">
    <property type="entry name" value="RFBJ PROTEIN"/>
    <property type="match status" value="1"/>
</dbReference>
<feature type="region of interest" description="Disordered" evidence="2">
    <location>
        <begin position="252"/>
        <end position="294"/>
    </location>
</feature>
<dbReference type="InterPro" id="IPR050256">
    <property type="entry name" value="Glycosyltransferase_2"/>
</dbReference>